<sequence length="107" mass="12124">MYGAVFRPNPEERRAFRRCGGLSLENILKGAQTDDISERQFEENAAGSRRRGKPSDASDLGKRRPTGDDLEIVHQTSGWYIRRRVRAMVAKGSMSTRFTGQRCSFVD</sequence>
<organism evidence="2 3">
    <name type="scientific">Arthroderma otae (strain ATCC MYA-4605 / CBS 113480)</name>
    <name type="common">Microsporum canis</name>
    <dbReference type="NCBI Taxonomy" id="554155"/>
    <lineage>
        <taxon>Eukaryota</taxon>
        <taxon>Fungi</taxon>
        <taxon>Dikarya</taxon>
        <taxon>Ascomycota</taxon>
        <taxon>Pezizomycotina</taxon>
        <taxon>Eurotiomycetes</taxon>
        <taxon>Eurotiomycetidae</taxon>
        <taxon>Onygenales</taxon>
        <taxon>Arthrodermataceae</taxon>
        <taxon>Microsporum</taxon>
    </lineage>
</organism>
<dbReference type="RefSeq" id="XP_002849560.1">
    <property type="nucleotide sequence ID" value="XM_002849514.1"/>
</dbReference>
<evidence type="ECO:0000313" key="2">
    <source>
        <dbReference type="EMBL" id="EEQ29675.1"/>
    </source>
</evidence>
<name>C5FFZ0_ARTOC</name>
<gene>
    <name evidence="2" type="ORF">MCYG_02494</name>
</gene>
<evidence type="ECO:0000256" key="1">
    <source>
        <dbReference type="SAM" id="MobiDB-lite"/>
    </source>
</evidence>
<dbReference type="GeneID" id="9222530"/>
<dbReference type="HOGENOM" id="CLU_2209419_0_0_1"/>
<keyword evidence="3" id="KW-1185">Reference proteome</keyword>
<proteinExistence type="predicted"/>
<feature type="region of interest" description="Disordered" evidence="1">
    <location>
        <begin position="33"/>
        <end position="68"/>
    </location>
</feature>
<protein>
    <submittedName>
        <fullName evidence="2">Uncharacterized protein</fullName>
    </submittedName>
</protein>
<accession>C5FFZ0</accession>
<feature type="compositionally biased region" description="Basic and acidic residues" evidence="1">
    <location>
        <begin position="53"/>
        <end position="67"/>
    </location>
</feature>
<reference evidence="3" key="1">
    <citation type="journal article" date="2012" name="MBio">
        <title>Comparative genome analysis of Trichophyton rubrum and related dermatophytes reveals candidate genes involved in infection.</title>
        <authorList>
            <person name="Martinez D.A."/>
            <person name="Oliver B.G."/>
            <person name="Graeser Y."/>
            <person name="Goldberg J.M."/>
            <person name="Li W."/>
            <person name="Martinez-Rossi N.M."/>
            <person name="Monod M."/>
            <person name="Shelest E."/>
            <person name="Barton R.C."/>
            <person name="Birch E."/>
            <person name="Brakhage A.A."/>
            <person name="Chen Z."/>
            <person name="Gurr S.J."/>
            <person name="Heiman D."/>
            <person name="Heitman J."/>
            <person name="Kosti I."/>
            <person name="Rossi A."/>
            <person name="Saif S."/>
            <person name="Samalova M."/>
            <person name="Saunders C.W."/>
            <person name="Shea T."/>
            <person name="Summerbell R.C."/>
            <person name="Xu J."/>
            <person name="Young S."/>
            <person name="Zeng Q."/>
            <person name="Birren B.W."/>
            <person name="Cuomo C.A."/>
            <person name="White T.C."/>
        </authorList>
    </citation>
    <scope>NUCLEOTIDE SEQUENCE [LARGE SCALE GENOMIC DNA]</scope>
    <source>
        <strain evidence="3">ATCC MYA-4605 / CBS 113480</strain>
    </source>
</reference>
<dbReference type="Proteomes" id="UP000002035">
    <property type="component" value="Unassembled WGS sequence"/>
</dbReference>
<dbReference type="AlphaFoldDB" id="C5FFZ0"/>
<evidence type="ECO:0000313" key="3">
    <source>
        <dbReference type="Proteomes" id="UP000002035"/>
    </source>
</evidence>
<dbReference type="VEuPathDB" id="FungiDB:MCYG_02494"/>
<dbReference type="EMBL" id="DS995702">
    <property type="protein sequence ID" value="EEQ29675.1"/>
    <property type="molecule type" value="Genomic_DNA"/>
</dbReference>